<protein>
    <submittedName>
        <fullName evidence="7">CDGSH-type Zn-finger protein</fullName>
    </submittedName>
</protein>
<comment type="caution">
    <text evidence="7">The sequence shown here is derived from an EMBL/GenBank/DDBJ whole genome shotgun (WGS) entry which is preliminary data.</text>
</comment>
<dbReference type="EMBL" id="JACIJE010000007">
    <property type="protein sequence ID" value="MBB5690462.1"/>
    <property type="molecule type" value="Genomic_DNA"/>
</dbReference>
<evidence type="ECO:0000313" key="8">
    <source>
        <dbReference type="Proteomes" id="UP000562254"/>
    </source>
</evidence>
<evidence type="ECO:0000256" key="1">
    <source>
        <dbReference type="ARBA" id="ARBA00022714"/>
    </source>
</evidence>
<feature type="region of interest" description="Disordered" evidence="5">
    <location>
        <begin position="59"/>
        <end position="93"/>
    </location>
</feature>
<dbReference type="RefSeq" id="WP_184485286.1">
    <property type="nucleotide sequence ID" value="NZ_JAAEDJ010000290.1"/>
</dbReference>
<feature type="compositionally biased region" description="Basic and acidic residues" evidence="5">
    <location>
        <begin position="62"/>
        <end position="71"/>
    </location>
</feature>
<keyword evidence="3" id="KW-0408">Iron</keyword>
<evidence type="ECO:0000256" key="5">
    <source>
        <dbReference type="SAM" id="MobiDB-lite"/>
    </source>
</evidence>
<reference evidence="7 8" key="1">
    <citation type="submission" date="2020-08" db="EMBL/GenBank/DDBJ databases">
        <title>Genomic Encyclopedia of Type Strains, Phase IV (KMG-IV): sequencing the most valuable type-strain genomes for metagenomic binning, comparative biology and taxonomic classification.</title>
        <authorList>
            <person name="Goeker M."/>
        </authorList>
    </citation>
    <scope>NUCLEOTIDE SEQUENCE [LARGE SCALE GENOMIC DNA]</scope>
    <source>
        <strain evidence="7 8">DSM 25895</strain>
    </source>
</reference>
<feature type="domain" description="Iron-binding zinc finger CDGSH type" evidence="6">
    <location>
        <begin position="95"/>
        <end position="133"/>
    </location>
</feature>
<keyword evidence="1" id="KW-0001">2Fe-2S</keyword>
<dbReference type="SMART" id="SM00704">
    <property type="entry name" value="ZnF_CDGSH"/>
    <property type="match status" value="2"/>
</dbReference>
<sequence length="135" mass="14167">MDTPVATARVLKDGPLELRGSLLLNGEPCGEEAWLCRCGASANKPWCDGSHKTAACVLTGEPPRREGRELPPDGGPLNLEPQPNGPVKATGPVMILSDGGEVTDRAAQVFLCRCGASARQPYCDGSHKRTGFSAP</sequence>
<dbReference type="InterPro" id="IPR018967">
    <property type="entry name" value="FeS-contain_CDGSH-typ"/>
</dbReference>
<evidence type="ECO:0000256" key="2">
    <source>
        <dbReference type="ARBA" id="ARBA00022723"/>
    </source>
</evidence>
<name>A0A840Y7A8_9PROT</name>
<keyword evidence="2" id="KW-0479">Metal-binding</keyword>
<evidence type="ECO:0000259" key="6">
    <source>
        <dbReference type="SMART" id="SM00704"/>
    </source>
</evidence>
<dbReference type="GO" id="GO:0046872">
    <property type="term" value="F:metal ion binding"/>
    <property type="evidence" value="ECO:0007669"/>
    <property type="project" value="UniProtKB-KW"/>
</dbReference>
<dbReference type="InterPro" id="IPR052950">
    <property type="entry name" value="CISD"/>
</dbReference>
<evidence type="ECO:0000313" key="7">
    <source>
        <dbReference type="EMBL" id="MBB5690462.1"/>
    </source>
</evidence>
<evidence type="ECO:0000256" key="3">
    <source>
        <dbReference type="ARBA" id="ARBA00023004"/>
    </source>
</evidence>
<dbReference type="Gene3D" id="3.40.5.90">
    <property type="entry name" value="CDGSH iron-sulfur domain, mitoNEET-type"/>
    <property type="match status" value="2"/>
</dbReference>
<dbReference type="AlphaFoldDB" id="A0A840Y7A8"/>
<accession>A0A840Y7A8</accession>
<gene>
    <name evidence="7" type="ORF">FHS88_002597</name>
</gene>
<keyword evidence="4" id="KW-0411">Iron-sulfur</keyword>
<keyword evidence="8" id="KW-1185">Reference proteome</keyword>
<proteinExistence type="predicted"/>
<dbReference type="GO" id="GO:0005737">
    <property type="term" value="C:cytoplasm"/>
    <property type="evidence" value="ECO:0007669"/>
    <property type="project" value="UniProtKB-ARBA"/>
</dbReference>
<dbReference type="PANTHER" id="PTHR46491">
    <property type="entry name" value="CDGSH IRON SULFUR DOMAIN PROTEIN HOMOLOG"/>
    <property type="match status" value="1"/>
</dbReference>
<feature type="domain" description="Iron-binding zinc finger CDGSH type" evidence="6">
    <location>
        <begin position="4"/>
        <end position="57"/>
    </location>
</feature>
<organism evidence="7 8">
    <name type="scientific">Neoroseomonas alkaliterrae</name>
    <dbReference type="NCBI Taxonomy" id="1452450"/>
    <lineage>
        <taxon>Bacteria</taxon>
        <taxon>Pseudomonadati</taxon>
        <taxon>Pseudomonadota</taxon>
        <taxon>Alphaproteobacteria</taxon>
        <taxon>Acetobacterales</taxon>
        <taxon>Acetobacteraceae</taxon>
        <taxon>Neoroseomonas</taxon>
    </lineage>
</organism>
<dbReference type="InterPro" id="IPR042216">
    <property type="entry name" value="MitoNEET_CISD"/>
</dbReference>
<evidence type="ECO:0000256" key="4">
    <source>
        <dbReference type="ARBA" id="ARBA00023014"/>
    </source>
</evidence>
<dbReference type="Pfam" id="PF09360">
    <property type="entry name" value="zf-CDGSH"/>
    <property type="match status" value="2"/>
</dbReference>
<dbReference type="Proteomes" id="UP000562254">
    <property type="component" value="Unassembled WGS sequence"/>
</dbReference>
<dbReference type="PANTHER" id="PTHR46491:SF3">
    <property type="entry name" value="CDGSH IRON-SULFUR DOMAIN-CONTAINING PROTEIN 3, MITOCHONDRIAL"/>
    <property type="match status" value="1"/>
</dbReference>
<dbReference type="GO" id="GO:0051537">
    <property type="term" value="F:2 iron, 2 sulfur cluster binding"/>
    <property type="evidence" value="ECO:0007669"/>
    <property type="project" value="UniProtKB-KW"/>
</dbReference>